<proteinExistence type="predicted"/>
<evidence type="ECO:0000313" key="1">
    <source>
        <dbReference type="EMBL" id="CAA6825275.1"/>
    </source>
</evidence>
<dbReference type="EMBL" id="CACVAQ010000358">
    <property type="protein sequence ID" value="CAA6825275.1"/>
    <property type="molecule type" value="Genomic_DNA"/>
</dbReference>
<accession>A0A6S6U0R8</accession>
<sequence length="237" mass="25583">MTTLNFLGKSVLFFFVIFCFSNCNKEEEIVLLPGEQSDFIVTAASGNEVVLDRTWYRNCIPSASMPNVWSSSQRTLSSDELATTEMFYGSNDCSSDLLMVTVTVAKLVMQENPTPITWVDMDGVTASTAPAGLENVTTANSIKYTIETATMTPMTDAQANLLNTTALGYGLTDWAARVTKDVQPILAQFANPGSATIIVLDNGGEGCVYDGIPDYTSGEEYPSKIGNIPHCGPLHSM</sequence>
<gene>
    <name evidence="1" type="ORF">HELGO_WM20126</name>
</gene>
<dbReference type="AlphaFoldDB" id="A0A6S6U0R8"/>
<organism evidence="1">
    <name type="scientific">uncultured Aureispira sp</name>
    <dbReference type="NCBI Taxonomy" id="1331704"/>
    <lineage>
        <taxon>Bacteria</taxon>
        <taxon>Pseudomonadati</taxon>
        <taxon>Bacteroidota</taxon>
        <taxon>Saprospiria</taxon>
        <taxon>Saprospirales</taxon>
        <taxon>Saprospiraceae</taxon>
        <taxon>Aureispira</taxon>
        <taxon>environmental samples</taxon>
    </lineage>
</organism>
<protein>
    <submittedName>
        <fullName evidence="1">Uncharacterized protein</fullName>
    </submittedName>
</protein>
<name>A0A6S6U0R8_9BACT</name>
<reference evidence="1" key="1">
    <citation type="submission" date="2020-01" db="EMBL/GenBank/DDBJ databases">
        <authorList>
            <person name="Meier V. D."/>
            <person name="Meier V D."/>
        </authorList>
    </citation>
    <scope>NUCLEOTIDE SEQUENCE</scope>
    <source>
        <strain evidence="1">HLG_WM_MAG_10</strain>
    </source>
</reference>